<dbReference type="HOGENOM" id="CLU_161929_1_2_11"/>
<dbReference type="InterPro" id="IPR035093">
    <property type="entry name" value="RelE/ParE_toxin_dom_sf"/>
</dbReference>
<dbReference type="Proteomes" id="UP000000376">
    <property type="component" value="Chromosome"/>
</dbReference>
<dbReference type="STRING" id="644284.Arch_1194"/>
<protein>
    <recommendedName>
        <fullName evidence="4">Addiction module toxin, RelE/StbE family</fullName>
    </recommendedName>
</protein>
<organism evidence="2 3">
    <name type="scientific">Arcanobacterium haemolyticum (strain ATCC 9345 / DSM 20595 / CCM 5947 / CCUG 17215 / LMG 16163 / NBRC 15585 / NCTC 8452 / 11018)</name>
    <dbReference type="NCBI Taxonomy" id="644284"/>
    <lineage>
        <taxon>Bacteria</taxon>
        <taxon>Bacillati</taxon>
        <taxon>Actinomycetota</taxon>
        <taxon>Actinomycetes</taxon>
        <taxon>Actinomycetales</taxon>
        <taxon>Actinomycetaceae</taxon>
        <taxon>Arcanobacterium</taxon>
    </lineage>
</organism>
<dbReference type="InterPro" id="IPR007712">
    <property type="entry name" value="RelE/ParE_toxin"/>
</dbReference>
<dbReference type="EMBL" id="CP002045">
    <property type="protein sequence ID" value="ADH92905.1"/>
    <property type="molecule type" value="Genomic_DNA"/>
</dbReference>
<reference evidence="2 3" key="1">
    <citation type="journal article" date="2010" name="Stand. Genomic Sci.">
        <title>Complete genome sequence of Arcanobacterium haemolyticum type strain (11018).</title>
        <authorList>
            <person name="Yasawong M."/>
            <person name="Teshima H."/>
            <person name="Lapidus A."/>
            <person name="Nolan M."/>
            <person name="Lucas S."/>
            <person name="Glavina Del Rio T."/>
            <person name="Tice H."/>
            <person name="Cheng J."/>
            <person name="Bruce D."/>
            <person name="Detter C."/>
            <person name="Tapia R."/>
            <person name="Han C."/>
            <person name="Goodwin L."/>
            <person name="Pitluck S."/>
            <person name="Liolios K."/>
            <person name="Ivanova N."/>
            <person name="Mavromatis K."/>
            <person name="Mikhailova N."/>
            <person name="Pati A."/>
            <person name="Chen A."/>
            <person name="Palaniappan K."/>
            <person name="Land M."/>
            <person name="Hauser L."/>
            <person name="Chang Y."/>
            <person name="Jeffries C."/>
            <person name="Rohde M."/>
            <person name="Sikorski J."/>
            <person name="Pukall R."/>
            <person name="Goker M."/>
            <person name="Woyke T."/>
            <person name="Bristow J."/>
            <person name="Eisen J."/>
            <person name="Markowitz V."/>
            <person name="Hugenholtz P."/>
            <person name="Kyrpides N."/>
            <person name="Klenk H."/>
        </authorList>
    </citation>
    <scope>NUCLEOTIDE SEQUENCE [LARGE SCALE GENOMIC DNA]</scope>
    <source>
        <strain evidence="3">ATCC 9345 / DSM 20595 / CCUG 17215 / LMG 16163 / NBRC 15585 / NCTC 8452 / 11018</strain>
    </source>
</reference>
<name>D7BPQ6_ARCHD</name>
<dbReference type="Gene3D" id="3.30.2310.20">
    <property type="entry name" value="RelE-like"/>
    <property type="match status" value="1"/>
</dbReference>
<evidence type="ECO:0000313" key="2">
    <source>
        <dbReference type="EMBL" id="ADH92905.1"/>
    </source>
</evidence>
<dbReference type="RefSeq" id="WP_013170399.1">
    <property type="nucleotide sequence ID" value="NC_014218.1"/>
</dbReference>
<accession>D7BPQ6</accession>
<dbReference type="KEGG" id="ahe:Arch_1194"/>
<dbReference type="SUPFAM" id="SSF143011">
    <property type="entry name" value="RelE-like"/>
    <property type="match status" value="1"/>
</dbReference>
<sequence>MGLLKEVIRLVVRNDEESLAELRRRHRMHELKGNWAGAKECHVANLGDWLCVWQVSDNLAIFLRTGTPDEIFR</sequence>
<gene>
    <name evidence="2" type="ordered locus">Arch_1194</name>
</gene>
<dbReference type="Pfam" id="PF15738">
    <property type="entry name" value="YafQ_toxin"/>
    <property type="match status" value="1"/>
</dbReference>
<dbReference type="InterPro" id="IPR004386">
    <property type="entry name" value="Toxin_YafQ-like"/>
</dbReference>
<proteinExistence type="predicted"/>
<dbReference type="AlphaFoldDB" id="D7BPQ6"/>
<keyword evidence="1" id="KW-1277">Toxin-antitoxin system</keyword>
<keyword evidence="3" id="KW-1185">Reference proteome</keyword>
<evidence type="ECO:0000313" key="3">
    <source>
        <dbReference type="Proteomes" id="UP000000376"/>
    </source>
</evidence>
<dbReference type="eggNOG" id="COG3041">
    <property type="taxonomic scope" value="Bacteria"/>
</dbReference>
<evidence type="ECO:0000256" key="1">
    <source>
        <dbReference type="ARBA" id="ARBA00022649"/>
    </source>
</evidence>
<evidence type="ECO:0008006" key="4">
    <source>
        <dbReference type="Google" id="ProtNLM"/>
    </source>
</evidence>
<dbReference type="NCBIfam" id="TIGR02385">
    <property type="entry name" value="RelE_StbE"/>
    <property type="match status" value="1"/>
</dbReference>